<gene>
    <name evidence="1" type="ORF">PVK06_048184</name>
</gene>
<reference evidence="1 2" key="1">
    <citation type="submission" date="2023-03" db="EMBL/GenBank/DDBJ databases">
        <title>WGS of Gossypium arboreum.</title>
        <authorList>
            <person name="Yu D."/>
        </authorList>
    </citation>
    <scope>NUCLEOTIDE SEQUENCE [LARGE SCALE GENOMIC DNA]</scope>
    <source>
        <tissue evidence="1">Leaf</tissue>
    </source>
</reference>
<organism evidence="1 2">
    <name type="scientific">Gossypium arboreum</name>
    <name type="common">Tree cotton</name>
    <name type="synonym">Gossypium nanking</name>
    <dbReference type="NCBI Taxonomy" id="29729"/>
    <lineage>
        <taxon>Eukaryota</taxon>
        <taxon>Viridiplantae</taxon>
        <taxon>Streptophyta</taxon>
        <taxon>Embryophyta</taxon>
        <taxon>Tracheophyta</taxon>
        <taxon>Spermatophyta</taxon>
        <taxon>Magnoliopsida</taxon>
        <taxon>eudicotyledons</taxon>
        <taxon>Gunneridae</taxon>
        <taxon>Pentapetalae</taxon>
        <taxon>rosids</taxon>
        <taxon>malvids</taxon>
        <taxon>Malvales</taxon>
        <taxon>Malvaceae</taxon>
        <taxon>Malvoideae</taxon>
        <taxon>Gossypium</taxon>
    </lineage>
</organism>
<evidence type="ECO:0000313" key="1">
    <source>
        <dbReference type="EMBL" id="KAK5771928.1"/>
    </source>
</evidence>
<name>A0ABR0MFC5_GOSAR</name>
<sequence>MRVSLGDGVKAMKKEDNERAYLFLVGLNKEFDEVRSWILGKKLLPKLREIFFEVRIEETRRKVMLRPGFEVNDDNSALVTIKNNDDSEKRKKKNLGAITAKDIGILEKRVGSSM</sequence>
<proteinExistence type="predicted"/>
<evidence type="ECO:0008006" key="3">
    <source>
        <dbReference type="Google" id="ProtNLM"/>
    </source>
</evidence>
<dbReference type="Proteomes" id="UP001358586">
    <property type="component" value="Chromosome 13"/>
</dbReference>
<keyword evidence="2" id="KW-1185">Reference proteome</keyword>
<protein>
    <recommendedName>
        <fullName evidence="3">Retrovirus-related Pol polyprotein from transposon TNT 1-94</fullName>
    </recommendedName>
</protein>
<dbReference type="EMBL" id="JARKNE010000013">
    <property type="protein sequence ID" value="KAK5771928.1"/>
    <property type="molecule type" value="Genomic_DNA"/>
</dbReference>
<evidence type="ECO:0000313" key="2">
    <source>
        <dbReference type="Proteomes" id="UP001358586"/>
    </source>
</evidence>
<accession>A0ABR0MFC5</accession>
<comment type="caution">
    <text evidence="1">The sequence shown here is derived from an EMBL/GenBank/DDBJ whole genome shotgun (WGS) entry which is preliminary data.</text>
</comment>